<dbReference type="PANTHER" id="PTHR42840:SF5">
    <property type="entry name" value="NAD(P)-BINDING ROSSMANN-FOLD SUPERFAMILY PROTEIN"/>
    <property type="match status" value="1"/>
</dbReference>
<dbReference type="GO" id="GO:0006740">
    <property type="term" value="P:NADPH regeneration"/>
    <property type="evidence" value="ECO:0007669"/>
    <property type="project" value="TreeGrafter"/>
</dbReference>
<protein>
    <recommendedName>
        <fullName evidence="6">Gfo/Idh/MocA-like oxidoreductase N-terminal domain-containing protein</fullName>
    </recommendedName>
</protein>
<feature type="domain" description="GFO/IDH/MocA-like oxidoreductase" evidence="3">
    <location>
        <begin position="152"/>
        <end position="254"/>
    </location>
</feature>
<dbReference type="InterPro" id="IPR036291">
    <property type="entry name" value="NAD(P)-bd_dom_sf"/>
</dbReference>
<dbReference type="Proteomes" id="UP000717696">
    <property type="component" value="Unassembled WGS sequence"/>
</dbReference>
<comment type="caution">
    <text evidence="4">The sequence shown here is derived from an EMBL/GenBank/DDBJ whole genome shotgun (WGS) entry which is preliminary data.</text>
</comment>
<sequence length="352" mass="37582">MAPLGVALIGGGIFAKQEHMPAIMQCDSLSLKAIYSRSLKSAQGTAALYTKGGAGPDLYSADSGDSARDYADLLLRADVHAVIIALPIVSQPEFIRAALAADKHVLAEKPLAPDVKTGRELIEYYRRVSREGKVTLSIAENFRFVPSFAYAAAEARKLGRLQHFSVRSFHLMGSDTKWYGTEWRRKPEYQGGFLLDGGVHQAAATRLLLGSEARPASVRAVTSQVQPHLAPIDTVSAIVETAEGASGTFQLSCGSRLNAFEWALGLEGGSVTVQGETVTVVRGGDDGATTVREFERTSGVAAEVAAWAAGLVRGEPDGLQAPEQALADLEFLEKMFVSGEQDGAAQKYELQL</sequence>
<organism evidence="4 5">
    <name type="scientific">Dactylonectria estremocensis</name>
    <dbReference type="NCBI Taxonomy" id="1079267"/>
    <lineage>
        <taxon>Eukaryota</taxon>
        <taxon>Fungi</taxon>
        <taxon>Dikarya</taxon>
        <taxon>Ascomycota</taxon>
        <taxon>Pezizomycotina</taxon>
        <taxon>Sordariomycetes</taxon>
        <taxon>Hypocreomycetidae</taxon>
        <taxon>Hypocreales</taxon>
        <taxon>Nectriaceae</taxon>
        <taxon>Dactylonectria</taxon>
    </lineage>
</organism>
<evidence type="ECO:0000313" key="4">
    <source>
        <dbReference type="EMBL" id="KAH7121944.1"/>
    </source>
</evidence>
<feature type="domain" description="Gfo/Idh/MocA-like oxidoreductase N-terminal" evidence="2">
    <location>
        <begin position="5"/>
        <end position="127"/>
    </location>
</feature>
<dbReference type="Gene3D" id="3.40.50.720">
    <property type="entry name" value="NAD(P)-binding Rossmann-like Domain"/>
    <property type="match status" value="1"/>
</dbReference>
<name>A0A9P9DMB3_9HYPO</name>
<gene>
    <name evidence="4" type="ORF">B0J13DRAFT_160271</name>
</gene>
<evidence type="ECO:0000259" key="3">
    <source>
        <dbReference type="Pfam" id="PF22725"/>
    </source>
</evidence>
<keyword evidence="5" id="KW-1185">Reference proteome</keyword>
<dbReference type="Gene3D" id="3.30.360.10">
    <property type="entry name" value="Dihydrodipicolinate Reductase, domain 2"/>
    <property type="match status" value="1"/>
</dbReference>
<proteinExistence type="inferred from homology"/>
<dbReference type="EMBL" id="JAGMUU010000027">
    <property type="protein sequence ID" value="KAH7121944.1"/>
    <property type="molecule type" value="Genomic_DNA"/>
</dbReference>
<dbReference type="InterPro" id="IPR000683">
    <property type="entry name" value="Gfo/Idh/MocA-like_OxRdtase_N"/>
</dbReference>
<comment type="similarity">
    <text evidence="1">Belongs to the Gfo/Idh/MocA family.</text>
</comment>
<accession>A0A9P9DMB3</accession>
<dbReference type="GO" id="GO:0016491">
    <property type="term" value="F:oxidoreductase activity"/>
    <property type="evidence" value="ECO:0007669"/>
    <property type="project" value="TreeGrafter"/>
</dbReference>
<evidence type="ECO:0008006" key="6">
    <source>
        <dbReference type="Google" id="ProtNLM"/>
    </source>
</evidence>
<dbReference type="GO" id="GO:0000166">
    <property type="term" value="F:nucleotide binding"/>
    <property type="evidence" value="ECO:0007669"/>
    <property type="project" value="InterPro"/>
</dbReference>
<dbReference type="SUPFAM" id="SSF51735">
    <property type="entry name" value="NAD(P)-binding Rossmann-fold domains"/>
    <property type="match status" value="1"/>
</dbReference>
<dbReference type="Pfam" id="PF01408">
    <property type="entry name" value="GFO_IDH_MocA"/>
    <property type="match status" value="1"/>
</dbReference>
<evidence type="ECO:0000313" key="5">
    <source>
        <dbReference type="Proteomes" id="UP000717696"/>
    </source>
</evidence>
<evidence type="ECO:0000259" key="2">
    <source>
        <dbReference type="Pfam" id="PF01408"/>
    </source>
</evidence>
<dbReference type="InterPro" id="IPR055170">
    <property type="entry name" value="GFO_IDH_MocA-like_dom"/>
</dbReference>
<dbReference type="Pfam" id="PF22725">
    <property type="entry name" value="GFO_IDH_MocA_C3"/>
    <property type="match status" value="1"/>
</dbReference>
<dbReference type="PANTHER" id="PTHR42840">
    <property type="entry name" value="NAD(P)-BINDING ROSSMANN-FOLD SUPERFAMILY PROTEIN-RELATED"/>
    <property type="match status" value="1"/>
</dbReference>
<dbReference type="AlphaFoldDB" id="A0A9P9DMB3"/>
<dbReference type="OrthoDB" id="64915at2759"/>
<dbReference type="GO" id="GO:0005737">
    <property type="term" value="C:cytoplasm"/>
    <property type="evidence" value="ECO:0007669"/>
    <property type="project" value="TreeGrafter"/>
</dbReference>
<dbReference type="SUPFAM" id="SSF55347">
    <property type="entry name" value="Glyceraldehyde-3-phosphate dehydrogenase-like, C-terminal domain"/>
    <property type="match status" value="1"/>
</dbReference>
<reference evidence="4" key="1">
    <citation type="journal article" date="2021" name="Nat. Commun.">
        <title>Genetic determinants of endophytism in the Arabidopsis root mycobiome.</title>
        <authorList>
            <person name="Mesny F."/>
            <person name="Miyauchi S."/>
            <person name="Thiergart T."/>
            <person name="Pickel B."/>
            <person name="Atanasova L."/>
            <person name="Karlsson M."/>
            <person name="Huettel B."/>
            <person name="Barry K.W."/>
            <person name="Haridas S."/>
            <person name="Chen C."/>
            <person name="Bauer D."/>
            <person name="Andreopoulos W."/>
            <person name="Pangilinan J."/>
            <person name="LaButti K."/>
            <person name="Riley R."/>
            <person name="Lipzen A."/>
            <person name="Clum A."/>
            <person name="Drula E."/>
            <person name="Henrissat B."/>
            <person name="Kohler A."/>
            <person name="Grigoriev I.V."/>
            <person name="Martin F.M."/>
            <person name="Hacquard S."/>
        </authorList>
    </citation>
    <scope>NUCLEOTIDE SEQUENCE</scope>
    <source>
        <strain evidence="4">MPI-CAGE-AT-0021</strain>
    </source>
</reference>
<evidence type="ECO:0000256" key="1">
    <source>
        <dbReference type="ARBA" id="ARBA00010928"/>
    </source>
</evidence>